<dbReference type="EMBL" id="JAOBZK010000040">
    <property type="protein sequence ID" value="MDH1180882.1"/>
    <property type="molecule type" value="Genomic_DNA"/>
</dbReference>
<evidence type="ECO:0000313" key="2">
    <source>
        <dbReference type="Proteomes" id="UP001158644"/>
    </source>
</evidence>
<proteinExistence type="predicted"/>
<reference evidence="1 2" key="1">
    <citation type="submission" date="2022-09" db="EMBL/GenBank/DDBJ databases">
        <title>Intensive care unit water sources are persistently colonized with multi-drug resistant bacteria and are the site of extensive horizontal gene transfer of antibiotic resistance genes.</title>
        <authorList>
            <person name="Diorio-Toth L."/>
        </authorList>
    </citation>
    <scope>NUCLEOTIDE SEQUENCE [LARGE SCALE GENOMIC DNA]</scope>
    <source>
        <strain evidence="1 2">GD03967</strain>
    </source>
</reference>
<gene>
    <name evidence="1" type="ORF">N5C72_22605</name>
</gene>
<protein>
    <submittedName>
        <fullName evidence="1">Uncharacterized protein</fullName>
    </submittedName>
</protein>
<organism evidence="1 2">
    <name type="scientific">Achromobacter mucicolens</name>
    <dbReference type="NCBI Taxonomy" id="1389922"/>
    <lineage>
        <taxon>Bacteria</taxon>
        <taxon>Pseudomonadati</taxon>
        <taxon>Pseudomonadota</taxon>
        <taxon>Betaproteobacteria</taxon>
        <taxon>Burkholderiales</taxon>
        <taxon>Alcaligenaceae</taxon>
        <taxon>Achromobacter</taxon>
    </lineage>
</organism>
<dbReference type="RefSeq" id="WP_279991838.1">
    <property type="nucleotide sequence ID" value="NZ_JAOBZK010000040.1"/>
</dbReference>
<name>A0ABD4YZF3_9BURK</name>
<evidence type="ECO:0000313" key="1">
    <source>
        <dbReference type="EMBL" id="MDH1180882.1"/>
    </source>
</evidence>
<accession>A0ABD4YZF3</accession>
<dbReference type="Proteomes" id="UP001158644">
    <property type="component" value="Unassembled WGS sequence"/>
</dbReference>
<sequence>MQATQEYCIKKQQLSGTIMPYAYTVTLHHPSLPPNRRQTAEKQYRQVLEQALGGVDGVLRAWGAWQVAEHKQGSLSAETWRIARQWLIAADRARHTVLQDEMGSPDAYFEVQPV</sequence>
<dbReference type="AlphaFoldDB" id="A0ABD4YZF3"/>
<comment type="caution">
    <text evidence="1">The sequence shown here is derived from an EMBL/GenBank/DDBJ whole genome shotgun (WGS) entry which is preliminary data.</text>
</comment>